<sequence length="75" mass="8021">MCKKSVVYFAEVSACALTSASFSPLQQCPDTPPPPTDTRKSPLLTPEAASPQAPVSPTMCMTKTSTTQPSENWFV</sequence>
<proteinExistence type="predicted"/>
<evidence type="ECO:0000313" key="2">
    <source>
        <dbReference type="EMBL" id="GFQ95518.1"/>
    </source>
</evidence>
<organism evidence="2 3">
    <name type="scientific">Trichonephila clavata</name>
    <name type="common">Joro spider</name>
    <name type="synonym">Nephila clavata</name>
    <dbReference type="NCBI Taxonomy" id="2740835"/>
    <lineage>
        <taxon>Eukaryota</taxon>
        <taxon>Metazoa</taxon>
        <taxon>Ecdysozoa</taxon>
        <taxon>Arthropoda</taxon>
        <taxon>Chelicerata</taxon>
        <taxon>Arachnida</taxon>
        <taxon>Araneae</taxon>
        <taxon>Araneomorphae</taxon>
        <taxon>Entelegynae</taxon>
        <taxon>Araneoidea</taxon>
        <taxon>Nephilidae</taxon>
        <taxon>Trichonephila</taxon>
    </lineage>
</organism>
<feature type="region of interest" description="Disordered" evidence="1">
    <location>
        <begin position="25"/>
        <end position="75"/>
    </location>
</feature>
<reference evidence="2" key="1">
    <citation type="submission" date="2020-07" db="EMBL/GenBank/DDBJ databases">
        <title>Multicomponent nature underlies the extraordinary mechanical properties of spider dragline silk.</title>
        <authorList>
            <person name="Kono N."/>
            <person name="Nakamura H."/>
            <person name="Mori M."/>
            <person name="Yoshida Y."/>
            <person name="Ohtoshi R."/>
            <person name="Malay A.D."/>
            <person name="Moran D.A.P."/>
            <person name="Tomita M."/>
            <person name="Numata K."/>
            <person name="Arakawa K."/>
        </authorList>
    </citation>
    <scope>NUCLEOTIDE SEQUENCE</scope>
</reference>
<protein>
    <submittedName>
        <fullName evidence="2">Uncharacterized protein</fullName>
    </submittedName>
</protein>
<evidence type="ECO:0000256" key="1">
    <source>
        <dbReference type="SAM" id="MobiDB-lite"/>
    </source>
</evidence>
<dbReference type="Proteomes" id="UP000887116">
    <property type="component" value="Unassembled WGS sequence"/>
</dbReference>
<feature type="compositionally biased region" description="Polar residues" evidence="1">
    <location>
        <begin position="53"/>
        <end position="75"/>
    </location>
</feature>
<dbReference type="EMBL" id="BMAO01024465">
    <property type="protein sequence ID" value="GFQ95518.1"/>
    <property type="molecule type" value="Genomic_DNA"/>
</dbReference>
<name>A0A8X6H3K3_TRICU</name>
<keyword evidence="3" id="KW-1185">Reference proteome</keyword>
<gene>
    <name evidence="2" type="ORF">TNCT_88931</name>
</gene>
<dbReference type="AlphaFoldDB" id="A0A8X6H3K3"/>
<comment type="caution">
    <text evidence="2">The sequence shown here is derived from an EMBL/GenBank/DDBJ whole genome shotgun (WGS) entry which is preliminary data.</text>
</comment>
<accession>A0A8X6H3K3</accession>
<evidence type="ECO:0000313" key="3">
    <source>
        <dbReference type="Proteomes" id="UP000887116"/>
    </source>
</evidence>